<dbReference type="Pfam" id="PF20383">
    <property type="entry name" value="DUF6678"/>
    <property type="match status" value="1"/>
</dbReference>
<dbReference type="Proteomes" id="UP000295515">
    <property type="component" value="Unassembled WGS sequence"/>
</dbReference>
<gene>
    <name evidence="1" type="ORF">EDD60_12526</name>
</gene>
<organism evidence="1 2">
    <name type="scientific">Longibaculum muris</name>
    <dbReference type="NCBI Taxonomy" id="1796628"/>
    <lineage>
        <taxon>Bacteria</taxon>
        <taxon>Bacillati</taxon>
        <taxon>Bacillota</taxon>
        <taxon>Erysipelotrichia</taxon>
        <taxon>Erysipelotrichales</taxon>
        <taxon>Coprobacillaceae</taxon>
        <taxon>Longibaculum</taxon>
    </lineage>
</organism>
<evidence type="ECO:0000313" key="2">
    <source>
        <dbReference type="Proteomes" id="UP000295515"/>
    </source>
</evidence>
<protein>
    <submittedName>
        <fullName evidence="1">Uncharacterized protein</fullName>
    </submittedName>
</protein>
<comment type="caution">
    <text evidence="1">The sequence shown here is derived from an EMBL/GenBank/DDBJ whole genome shotgun (WGS) entry which is preliminary data.</text>
</comment>
<dbReference type="EMBL" id="SMCQ01000025">
    <property type="protein sequence ID" value="TCV92938.1"/>
    <property type="molecule type" value="Genomic_DNA"/>
</dbReference>
<name>A0A4R3YN49_9FIRM</name>
<dbReference type="GeneID" id="98916436"/>
<sequence>MNKSLNKKVSQIIQQRNLHSIMNNTKWTELISSIIQEMPFPPAFVIKYLTSETKPSIDMMACHYYGDWTGENFPSVEYYFNIEWMKVQPRYYKHRGKLVSPEIVDGSKEFEAILDKCHIPYEIDNEVYCIYGYK</sequence>
<dbReference type="AlphaFoldDB" id="A0A4R3YN49"/>
<evidence type="ECO:0000313" key="1">
    <source>
        <dbReference type="EMBL" id="TCV92938.1"/>
    </source>
</evidence>
<reference evidence="1 2" key="1">
    <citation type="submission" date="2019-03" db="EMBL/GenBank/DDBJ databases">
        <title>Genomic Encyclopedia of Type Strains, Phase IV (KMG-IV): sequencing the most valuable type-strain genomes for metagenomic binning, comparative biology and taxonomic classification.</title>
        <authorList>
            <person name="Goeker M."/>
        </authorList>
    </citation>
    <scope>NUCLEOTIDE SEQUENCE [LARGE SCALE GENOMIC DNA]</scope>
    <source>
        <strain evidence="1 2">DSM 29487</strain>
    </source>
</reference>
<keyword evidence="2" id="KW-1185">Reference proteome</keyword>
<proteinExistence type="predicted"/>
<dbReference type="InterPro" id="IPR046500">
    <property type="entry name" value="DUF6678"/>
</dbReference>
<accession>A0A4R3YN49</accession>
<dbReference type="RefSeq" id="WP_066443462.1">
    <property type="nucleotide sequence ID" value="NZ_JANKBF010000001.1"/>
</dbReference>